<proteinExistence type="predicted"/>
<protein>
    <submittedName>
        <fullName evidence="2">Uncharacterized protein</fullName>
    </submittedName>
</protein>
<name>A0ABT7DZ40_9NEIS</name>
<organism evidence="2 3">
    <name type="scientific">Parachitinimonas caeni</name>
    <dbReference type="NCBI Taxonomy" id="3031301"/>
    <lineage>
        <taxon>Bacteria</taxon>
        <taxon>Pseudomonadati</taxon>
        <taxon>Pseudomonadota</taxon>
        <taxon>Betaproteobacteria</taxon>
        <taxon>Neisseriales</taxon>
        <taxon>Chitinibacteraceae</taxon>
        <taxon>Parachitinimonas</taxon>
    </lineage>
</organism>
<evidence type="ECO:0000313" key="3">
    <source>
        <dbReference type="Proteomes" id="UP001172778"/>
    </source>
</evidence>
<evidence type="ECO:0000256" key="1">
    <source>
        <dbReference type="SAM" id="MobiDB-lite"/>
    </source>
</evidence>
<gene>
    <name evidence="2" type="ORF">PZA18_14825</name>
</gene>
<feature type="region of interest" description="Disordered" evidence="1">
    <location>
        <begin position="225"/>
        <end position="250"/>
    </location>
</feature>
<dbReference type="RefSeq" id="WP_284101640.1">
    <property type="nucleotide sequence ID" value="NZ_JARRAF010000018.1"/>
</dbReference>
<dbReference type="Proteomes" id="UP001172778">
    <property type="component" value="Unassembled WGS sequence"/>
</dbReference>
<sequence>MLFTDKASSGPTRGGRLRRLGLMGLLSLALLAWVSHPAWAEGEGTQPAGSNRLLMESRLLQQIQQAVAKSQTATAGRREQLLLKLREVDLAAVLKPENMLAKTAPADCRRRMQQAGDLAQSDVDAVAESRRLLRAEIMRILGNYPSAGRFWQIYDATEKSDQEFEKRSFANHKAQLAQIEKICTFMAARKAQVGLQNKMLTFQKQADYDQYQAMQSNLKELMQQSGQIADEAEARRAKRGNELNATIQKP</sequence>
<reference evidence="2" key="1">
    <citation type="submission" date="2023-03" db="EMBL/GenBank/DDBJ databases">
        <title>Chitinimonas shenzhenensis gen. nov., sp. nov., a novel member of family Burkholderiaceae isolated from activated sludge collected in Shen Zhen, China.</title>
        <authorList>
            <person name="Wang X."/>
        </authorList>
    </citation>
    <scope>NUCLEOTIDE SEQUENCE</scope>
    <source>
        <strain evidence="2">DQS-5</strain>
    </source>
</reference>
<dbReference type="EMBL" id="JARRAF010000018">
    <property type="protein sequence ID" value="MDK2125328.1"/>
    <property type="molecule type" value="Genomic_DNA"/>
</dbReference>
<accession>A0ABT7DZ40</accession>
<feature type="compositionally biased region" description="Basic and acidic residues" evidence="1">
    <location>
        <begin position="232"/>
        <end position="241"/>
    </location>
</feature>
<comment type="caution">
    <text evidence="2">The sequence shown here is derived from an EMBL/GenBank/DDBJ whole genome shotgun (WGS) entry which is preliminary data.</text>
</comment>
<evidence type="ECO:0000313" key="2">
    <source>
        <dbReference type="EMBL" id="MDK2125328.1"/>
    </source>
</evidence>
<keyword evidence="3" id="KW-1185">Reference proteome</keyword>